<dbReference type="Proteomes" id="UP001457282">
    <property type="component" value="Unassembled WGS sequence"/>
</dbReference>
<feature type="signal peptide" evidence="1">
    <location>
        <begin position="1"/>
        <end position="21"/>
    </location>
</feature>
<accession>A0AAW1WAA3</accession>
<dbReference type="AlphaFoldDB" id="A0AAW1WAA3"/>
<name>A0AAW1WAA3_RUBAR</name>
<reference evidence="2 3" key="1">
    <citation type="journal article" date="2023" name="G3 (Bethesda)">
        <title>A chromosome-length genome assembly and annotation of blackberry (Rubus argutus, cv. 'Hillquist').</title>
        <authorList>
            <person name="Bruna T."/>
            <person name="Aryal R."/>
            <person name="Dudchenko O."/>
            <person name="Sargent D.J."/>
            <person name="Mead D."/>
            <person name="Buti M."/>
            <person name="Cavallini A."/>
            <person name="Hytonen T."/>
            <person name="Andres J."/>
            <person name="Pham M."/>
            <person name="Weisz D."/>
            <person name="Mascagni F."/>
            <person name="Usai G."/>
            <person name="Natali L."/>
            <person name="Bassil N."/>
            <person name="Fernandez G.E."/>
            <person name="Lomsadze A."/>
            <person name="Armour M."/>
            <person name="Olukolu B."/>
            <person name="Poorten T."/>
            <person name="Britton C."/>
            <person name="Davik J."/>
            <person name="Ashrafi H."/>
            <person name="Aiden E.L."/>
            <person name="Borodovsky M."/>
            <person name="Worthington M."/>
        </authorList>
    </citation>
    <scope>NUCLEOTIDE SEQUENCE [LARGE SCALE GENOMIC DNA]</scope>
    <source>
        <strain evidence="2">PI 553951</strain>
    </source>
</reference>
<evidence type="ECO:0000313" key="3">
    <source>
        <dbReference type="Proteomes" id="UP001457282"/>
    </source>
</evidence>
<evidence type="ECO:0000256" key="1">
    <source>
        <dbReference type="SAM" id="SignalP"/>
    </source>
</evidence>
<feature type="chain" id="PRO_5043508898" evidence="1">
    <location>
        <begin position="22"/>
        <end position="68"/>
    </location>
</feature>
<sequence>MGIEVATVLLALRMWPGNCTGSSLLLRAGLDWIDGERKCTGSGQNGAGVDLEETASLGIDVGDRQQRR</sequence>
<protein>
    <submittedName>
        <fullName evidence="2">Uncharacterized protein</fullName>
    </submittedName>
</protein>
<proteinExistence type="predicted"/>
<evidence type="ECO:0000313" key="2">
    <source>
        <dbReference type="EMBL" id="KAK9921548.1"/>
    </source>
</evidence>
<dbReference type="EMBL" id="JBEDUW010000006">
    <property type="protein sequence ID" value="KAK9921548.1"/>
    <property type="molecule type" value="Genomic_DNA"/>
</dbReference>
<keyword evidence="1" id="KW-0732">Signal</keyword>
<keyword evidence="3" id="KW-1185">Reference proteome</keyword>
<gene>
    <name evidence="2" type="ORF">M0R45_030053</name>
</gene>
<comment type="caution">
    <text evidence="2">The sequence shown here is derived from an EMBL/GenBank/DDBJ whole genome shotgun (WGS) entry which is preliminary data.</text>
</comment>
<organism evidence="2 3">
    <name type="scientific">Rubus argutus</name>
    <name type="common">Southern blackberry</name>
    <dbReference type="NCBI Taxonomy" id="59490"/>
    <lineage>
        <taxon>Eukaryota</taxon>
        <taxon>Viridiplantae</taxon>
        <taxon>Streptophyta</taxon>
        <taxon>Embryophyta</taxon>
        <taxon>Tracheophyta</taxon>
        <taxon>Spermatophyta</taxon>
        <taxon>Magnoliopsida</taxon>
        <taxon>eudicotyledons</taxon>
        <taxon>Gunneridae</taxon>
        <taxon>Pentapetalae</taxon>
        <taxon>rosids</taxon>
        <taxon>fabids</taxon>
        <taxon>Rosales</taxon>
        <taxon>Rosaceae</taxon>
        <taxon>Rosoideae</taxon>
        <taxon>Rosoideae incertae sedis</taxon>
        <taxon>Rubus</taxon>
    </lineage>
</organism>